<keyword evidence="4" id="KW-1185">Reference proteome</keyword>
<evidence type="ECO:0000256" key="1">
    <source>
        <dbReference type="SAM" id="MobiDB-lite"/>
    </source>
</evidence>
<feature type="compositionally biased region" description="Gly residues" evidence="1">
    <location>
        <begin position="200"/>
        <end position="226"/>
    </location>
</feature>
<organism evidence="3 4">
    <name type="scientific">Rhizosaccharibacter radicis</name>
    <dbReference type="NCBI Taxonomy" id="2782605"/>
    <lineage>
        <taxon>Bacteria</taxon>
        <taxon>Pseudomonadati</taxon>
        <taxon>Pseudomonadota</taxon>
        <taxon>Alphaproteobacteria</taxon>
        <taxon>Acetobacterales</taxon>
        <taxon>Acetobacteraceae</taxon>
        <taxon>Rhizosaccharibacter</taxon>
    </lineage>
</organism>
<keyword evidence="2" id="KW-0732">Signal</keyword>
<proteinExistence type="predicted"/>
<name>A0ABT1VTX0_9PROT</name>
<evidence type="ECO:0000313" key="3">
    <source>
        <dbReference type="EMBL" id="MCQ8239630.1"/>
    </source>
</evidence>
<dbReference type="PROSITE" id="PS51257">
    <property type="entry name" value="PROKAR_LIPOPROTEIN"/>
    <property type="match status" value="1"/>
</dbReference>
<feature type="signal peptide" evidence="2">
    <location>
        <begin position="1"/>
        <end position="19"/>
    </location>
</feature>
<feature type="chain" id="PRO_5047450739" evidence="2">
    <location>
        <begin position="20"/>
        <end position="267"/>
    </location>
</feature>
<dbReference type="EMBL" id="JAMZEJ010000001">
    <property type="protein sequence ID" value="MCQ8239630.1"/>
    <property type="molecule type" value="Genomic_DNA"/>
</dbReference>
<accession>A0ABT1VTX0</accession>
<feature type="region of interest" description="Disordered" evidence="1">
    <location>
        <begin position="182"/>
        <end position="229"/>
    </location>
</feature>
<evidence type="ECO:0000256" key="2">
    <source>
        <dbReference type="SAM" id="SignalP"/>
    </source>
</evidence>
<evidence type="ECO:0000313" key="4">
    <source>
        <dbReference type="Proteomes" id="UP001524547"/>
    </source>
</evidence>
<dbReference type="Pfam" id="PF09476">
    <property type="entry name" value="Pilus_CpaD"/>
    <property type="match status" value="1"/>
</dbReference>
<dbReference type="Proteomes" id="UP001524547">
    <property type="component" value="Unassembled WGS sequence"/>
</dbReference>
<reference evidence="3 4" key="1">
    <citation type="submission" date="2022-06" db="EMBL/GenBank/DDBJ databases">
        <title>Rhizosaccharibacter gen. nov. sp. nov. KSS12, endophytic bacteria isolated from sugarcane.</title>
        <authorList>
            <person name="Pitiwittayakul N."/>
        </authorList>
    </citation>
    <scope>NUCLEOTIDE SEQUENCE [LARGE SCALE GENOMIC DNA]</scope>
    <source>
        <strain evidence="3 4">KSS12</strain>
    </source>
</reference>
<comment type="caution">
    <text evidence="3">The sequence shown here is derived from an EMBL/GenBank/DDBJ whole genome shotgun (WGS) entry which is preliminary data.</text>
</comment>
<gene>
    <name evidence="3" type="ORF">NFI88_02085</name>
</gene>
<protein>
    <submittedName>
        <fullName evidence="3">CpaD family pilus assembly protein</fullName>
    </submittedName>
</protein>
<dbReference type="InterPro" id="IPR019027">
    <property type="entry name" value="Pilus_biogenesis_CpaD-related"/>
</dbReference>
<dbReference type="RefSeq" id="WP_422918364.1">
    <property type="nucleotide sequence ID" value="NZ_JAMZEJ010000001.1"/>
</dbReference>
<sequence length="267" mass="26681">MRISRFPSLLMAMSSAALALPLLAGCDDPAYERGVPPAIALNQSRMEVPLFRYGAARLLRQQIGILAPDGNIHQLDASIRTTSVSQRDATRAVLIQMGLDPSRIDWVPVSDNAVVLSRTRAVTTPCSTALKADWQGDVANSVTSLGTCVQANNLAQMVSDPRDLARPVTLGPNNGAVAARAVRDWENGEVRQPSRRGQAGAEGAGDGDAGGGDGPGGGGGGGGGGAVSAIPAGPAAGAAIVAPAPAAAAGVNPLLSAAPLSGAASGN</sequence>